<dbReference type="Pfam" id="PF01614">
    <property type="entry name" value="IclR_C"/>
    <property type="match status" value="1"/>
</dbReference>
<dbReference type="InterPro" id="IPR050707">
    <property type="entry name" value="HTH_MetabolicPath_Reg"/>
</dbReference>
<accession>A0A376VQB2</accession>
<dbReference type="Pfam" id="PF09339">
    <property type="entry name" value="HTH_IclR"/>
    <property type="match status" value="1"/>
</dbReference>
<proteinExistence type="predicted"/>
<dbReference type="AlphaFoldDB" id="A0A376VQB2"/>
<evidence type="ECO:0000259" key="4">
    <source>
        <dbReference type="PROSITE" id="PS51077"/>
    </source>
</evidence>
<organism evidence="6 7">
    <name type="scientific">Escherichia coli</name>
    <dbReference type="NCBI Taxonomy" id="562"/>
    <lineage>
        <taxon>Bacteria</taxon>
        <taxon>Pseudomonadati</taxon>
        <taxon>Pseudomonadota</taxon>
        <taxon>Gammaproteobacteria</taxon>
        <taxon>Enterobacterales</taxon>
        <taxon>Enterobacteriaceae</taxon>
        <taxon>Escherichia</taxon>
    </lineage>
</organism>
<dbReference type="InterPro" id="IPR029016">
    <property type="entry name" value="GAF-like_dom_sf"/>
</dbReference>
<dbReference type="Proteomes" id="UP000254495">
    <property type="component" value="Unassembled WGS sequence"/>
</dbReference>
<evidence type="ECO:0000256" key="3">
    <source>
        <dbReference type="ARBA" id="ARBA00023163"/>
    </source>
</evidence>
<evidence type="ECO:0000256" key="1">
    <source>
        <dbReference type="ARBA" id="ARBA00023015"/>
    </source>
</evidence>
<protein>
    <submittedName>
        <fullName evidence="6">DNA-binding transcriptional activator MhpR</fullName>
    </submittedName>
</protein>
<evidence type="ECO:0000313" key="7">
    <source>
        <dbReference type="Proteomes" id="UP000254495"/>
    </source>
</evidence>
<reference evidence="6 7" key="1">
    <citation type="submission" date="2018-06" db="EMBL/GenBank/DDBJ databases">
        <authorList>
            <consortium name="Pathogen Informatics"/>
            <person name="Doyle S."/>
        </authorList>
    </citation>
    <scope>NUCLEOTIDE SEQUENCE [LARGE SCALE GENOMIC DNA]</scope>
    <source>
        <strain evidence="6 7">NCTC9077</strain>
    </source>
</reference>
<feature type="domain" description="IclR-ED" evidence="5">
    <location>
        <begin position="113"/>
        <end position="300"/>
    </location>
</feature>
<dbReference type="InterPro" id="IPR036390">
    <property type="entry name" value="WH_DNA-bd_sf"/>
</dbReference>
<dbReference type="NCBIfam" id="NF007341">
    <property type="entry name" value="PRK09834.1-3"/>
    <property type="match status" value="1"/>
</dbReference>
<dbReference type="InterPro" id="IPR014757">
    <property type="entry name" value="Tscrpt_reg_IclR_C"/>
</dbReference>
<dbReference type="GO" id="GO:0045892">
    <property type="term" value="P:negative regulation of DNA-templated transcription"/>
    <property type="evidence" value="ECO:0007669"/>
    <property type="project" value="TreeGrafter"/>
</dbReference>
<dbReference type="GO" id="GO:0003700">
    <property type="term" value="F:DNA-binding transcription factor activity"/>
    <property type="evidence" value="ECO:0007669"/>
    <property type="project" value="TreeGrafter"/>
</dbReference>
<keyword evidence="2 6" id="KW-0238">DNA-binding</keyword>
<dbReference type="InterPro" id="IPR036388">
    <property type="entry name" value="WH-like_DNA-bd_sf"/>
</dbReference>
<evidence type="ECO:0000256" key="2">
    <source>
        <dbReference type="ARBA" id="ARBA00023125"/>
    </source>
</evidence>
<gene>
    <name evidence="6" type="primary">mhpR</name>
    <name evidence="6" type="ORF">NCTC9077_04841</name>
</gene>
<dbReference type="EMBL" id="UGCU01000001">
    <property type="protein sequence ID" value="STJ13064.1"/>
    <property type="molecule type" value="Genomic_DNA"/>
</dbReference>
<evidence type="ECO:0000259" key="5">
    <source>
        <dbReference type="PROSITE" id="PS51078"/>
    </source>
</evidence>
<dbReference type="PANTHER" id="PTHR30136">
    <property type="entry name" value="HELIX-TURN-HELIX TRANSCRIPTIONAL REGULATOR, ICLR FAMILY"/>
    <property type="match status" value="1"/>
</dbReference>
<dbReference type="PROSITE" id="PS51077">
    <property type="entry name" value="HTH_ICLR"/>
    <property type="match status" value="1"/>
</dbReference>
<keyword evidence="3" id="KW-0804">Transcription</keyword>
<dbReference type="SUPFAM" id="SSF46785">
    <property type="entry name" value="Winged helix' DNA-binding domain"/>
    <property type="match status" value="1"/>
</dbReference>
<dbReference type="Gene3D" id="3.30.450.40">
    <property type="match status" value="1"/>
</dbReference>
<evidence type="ECO:0000313" key="6">
    <source>
        <dbReference type="EMBL" id="STJ13064.1"/>
    </source>
</evidence>
<sequence length="340" mass="38252">MIFYCALSIGRVFSATIKTCPNVHQVHNVVLTIEMSINMQNNEQTEYKTVRGLTRGLMLLNMLNKLDGGASVGLLAELSGLHRTTVRRLLETLQEEGYVRRSPSDDSFRLTIKVRQLSEGFRDEQWISALAAPLLGDLLREVVWPTDVSTLDVDAMVVRETTHRFSRLSFHRAMVGRRLPLLKTASGLTWLAFCPEQERKELIEMLASRPGDDYQLAREPLKLEAILARARKEGYGQNYRGWDQEEKIASIAVPLRSEQRVIGCLNLVYMASAMTIEQAAEKHLPALQRVAKQIEEGVESQAILVAGTAKRHAFTLTPSNGAKPFAVWHDSARKRVNSGW</sequence>
<keyword evidence="1" id="KW-0805">Transcription regulation</keyword>
<dbReference type="Gene3D" id="1.10.10.10">
    <property type="entry name" value="Winged helix-like DNA-binding domain superfamily/Winged helix DNA-binding domain"/>
    <property type="match status" value="1"/>
</dbReference>
<dbReference type="PANTHER" id="PTHR30136:SF23">
    <property type="entry name" value="DNA-BINDING TRANSCRIPTIONAL ACTIVATOR MHPR"/>
    <property type="match status" value="1"/>
</dbReference>
<dbReference type="SMART" id="SM00346">
    <property type="entry name" value="HTH_ICLR"/>
    <property type="match status" value="1"/>
</dbReference>
<dbReference type="SUPFAM" id="SSF55781">
    <property type="entry name" value="GAF domain-like"/>
    <property type="match status" value="1"/>
</dbReference>
<dbReference type="InterPro" id="IPR005471">
    <property type="entry name" value="Tscrpt_reg_IclR_N"/>
</dbReference>
<name>A0A376VQB2_ECOLX</name>
<dbReference type="PROSITE" id="PS51078">
    <property type="entry name" value="ICLR_ED"/>
    <property type="match status" value="1"/>
</dbReference>
<feature type="domain" description="HTH iclR-type" evidence="4">
    <location>
        <begin position="50"/>
        <end position="112"/>
    </location>
</feature>
<dbReference type="GO" id="GO:0003677">
    <property type="term" value="F:DNA binding"/>
    <property type="evidence" value="ECO:0007669"/>
    <property type="project" value="UniProtKB-KW"/>
</dbReference>